<gene>
    <name evidence="1" type="ORF">FJU08_22240</name>
</gene>
<dbReference type="OrthoDB" id="7067390at2"/>
<protein>
    <recommendedName>
        <fullName evidence="3">Nitrate reductase</fullName>
    </recommendedName>
</protein>
<organism evidence="1 2">
    <name type="scientific">Martelella alba</name>
    <dbReference type="NCBI Taxonomy" id="2590451"/>
    <lineage>
        <taxon>Bacteria</taxon>
        <taxon>Pseudomonadati</taxon>
        <taxon>Pseudomonadota</taxon>
        <taxon>Alphaproteobacteria</taxon>
        <taxon>Hyphomicrobiales</taxon>
        <taxon>Aurantimonadaceae</taxon>
        <taxon>Martelella</taxon>
    </lineage>
</organism>
<evidence type="ECO:0008006" key="3">
    <source>
        <dbReference type="Google" id="ProtNLM"/>
    </source>
</evidence>
<dbReference type="EMBL" id="VHLG01000030">
    <property type="protein sequence ID" value="TPW26427.1"/>
    <property type="molecule type" value="Genomic_DNA"/>
</dbReference>
<dbReference type="Proteomes" id="UP000318801">
    <property type="component" value="Unassembled WGS sequence"/>
</dbReference>
<evidence type="ECO:0000313" key="1">
    <source>
        <dbReference type="EMBL" id="TPW26427.1"/>
    </source>
</evidence>
<accession>A0A506U3G1</accession>
<evidence type="ECO:0000313" key="2">
    <source>
        <dbReference type="Proteomes" id="UP000318801"/>
    </source>
</evidence>
<keyword evidence="2" id="KW-1185">Reference proteome</keyword>
<reference evidence="1 2" key="1">
    <citation type="submission" date="2019-06" db="EMBL/GenBank/DDBJ databases">
        <authorList>
            <person name="Li M."/>
        </authorList>
    </citation>
    <scope>NUCLEOTIDE SEQUENCE [LARGE SCALE GENOMIC DNA]</scope>
    <source>
        <strain evidence="1 2">BGMRC2036</strain>
    </source>
</reference>
<dbReference type="RefSeq" id="WP_141151231.1">
    <property type="nucleotide sequence ID" value="NZ_VHLG01000030.1"/>
</dbReference>
<proteinExistence type="predicted"/>
<name>A0A506U3G1_9HYPH</name>
<sequence length="93" mass="9830">MSHSFINPLAPRGHNIVNAASSIKEWTRAALSLDDSDIVSVNELACHLPGCPPKEAVILVMSGSGSVRKISIHKAIVDVRACDLCAALEVSQP</sequence>
<dbReference type="AlphaFoldDB" id="A0A506U3G1"/>
<comment type="caution">
    <text evidence="1">The sequence shown here is derived from an EMBL/GenBank/DDBJ whole genome shotgun (WGS) entry which is preliminary data.</text>
</comment>